<dbReference type="InterPro" id="IPR007137">
    <property type="entry name" value="DUF348"/>
</dbReference>
<dbReference type="SMART" id="SM01208">
    <property type="entry name" value="G5"/>
    <property type="match status" value="1"/>
</dbReference>
<organism evidence="7 8">
    <name type="scientific">Luteococcus japonicus LSP_Lj1</name>
    <dbReference type="NCBI Taxonomy" id="1255658"/>
    <lineage>
        <taxon>Bacteria</taxon>
        <taxon>Bacillati</taxon>
        <taxon>Actinomycetota</taxon>
        <taxon>Actinomycetes</taxon>
        <taxon>Propionibacteriales</taxon>
        <taxon>Propionibacteriaceae</taxon>
        <taxon>Luteococcus</taxon>
    </lineage>
</organism>
<name>A0A1R4IWE2_9ACTN</name>
<evidence type="ECO:0000256" key="2">
    <source>
        <dbReference type="ARBA" id="ARBA00022729"/>
    </source>
</evidence>
<proteinExistence type="inferred from homology"/>
<dbReference type="CDD" id="cd13925">
    <property type="entry name" value="RPF"/>
    <property type="match status" value="1"/>
</dbReference>
<reference evidence="7 8" key="1">
    <citation type="submission" date="2017-02" db="EMBL/GenBank/DDBJ databases">
        <authorList>
            <person name="Peterson S.W."/>
        </authorList>
    </citation>
    <scope>NUCLEOTIDE SEQUENCE [LARGE SCALE GENOMIC DNA]</scope>
    <source>
        <strain evidence="7 8">LSP_Lj1</strain>
    </source>
</reference>
<evidence type="ECO:0000256" key="5">
    <source>
        <dbReference type="SAM" id="SignalP"/>
    </source>
</evidence>
<comment type="similarity">
    <text evidence="1">Belongs to the transglycosylase family. Rpf subfamily.</text>
</comment>
<feature type="signal peptide" evidence="5">
    <location>
        <begin position="1"/>
        <end position="19"/>
    </location>
</feature>
<keyword evidence="3" id="KW-0378">Hydrolase</keyword>
<feature type="domain" description="G5" evidence="6">
    <location>
        <begin position="197"/>
        <end position="277"/>
    </location>
</feature>
<accession>A0A1R4IWE2</accession>
<dbReference type="InterPro" id="IPR023346">
    <property type="entry name" value="Lysozyme-like_dom_sf"/>
</dbReference>
<dbReference type="InterPro" id="IPR010618">
    <property type="entry name" value="RPF"/>
</dbReference>
<dbReference type="PROSITE" id="PS51109">
    <property type="entry name" value="G5"/>
    <property type="match status" value="1"/>
</dbReference>
<dbReference type="SUPFAM" id="SSF53955">
    <property type="entry name" value="Lysozyme-like"/>
    <property type="match status" value="1"/>
</dbReference>
<dbReference type="Pfam" id="PF06737">
    <property type="entry name" value="Transglycosylas"/>
    <property type="match status" value="1"/>
</dbReference>
<dbReference type="Proteomes" id="UP000188342">
    <property type="component" value="Unassembled WGS sequence"/>
</dbReference>
<feature type="compositionally biased region" description="Low complexity" evidence="4">
    <location>
        <begin position="281"/>
        <end position="321"/>
    </location>
</feature>
<evidence type="ECO:0000313" key="8">
    <source>
        <dbReference type="Proteomes" id="UP000188342"/>
    </source>
</evidence>
<evidence type="ECO:0000256" key="1">
    <source>
        <dbReference type="ARBA" id="ARBA00010830"/>
    </source>
</evidence>
<feature type="region of interest" description="Disordered" evidence="4">
    <location>
        <begin position="273"/>
        <end position="323"/>
    </location>
</feature>
<keyword evidence="2 5" id="KW-0732">Signal</keyword>
<dbReference type="InterPro" id="IPR011098">
    <property type="entry name" value="G5_dom"/>
</dbReference>
<dbReference type="STRING" id="1255658.FM114_04080"/>
<dbReference type="AlphaFoldDB" id="A0A1R4IWE2"/>
<gene>
    <name evidence="7" type="ORF">FM114_04080</name>
</gene>
<dbReference type="GO" id="GO:0016787">
    <property type="term" value="F:hydrolase activity"/>
    <property type="evidence" value="ECO:0007669"/>
    <property type="project" value="UniProtKB-KW"/>
</dbReference>
<dbReference type="Pfam" id="PF07501">
    <property type="entry name" value="G5"/>
    <property type="match status" value="1"/>
</dbReference>
<protein>
    <submittedName>
        <fullName evidence="7">Cell wall-binding protein</fullName>
    </submittedName>
</protein>
<dbReference type="Gene3D" id="1.10.530.10">
    <property type="match status" value="1"/>
</dbReference>
<keyword evidence="8" id="KW-1185">Reference proteome</keyword>
<evidence type="ECO:0000256" key="3">
    <source>
        <dbReference type="ARBA" id="ARBA00022801"/>
    </source>
</evidence>
<evidence type="ECO:0000259" key="6">
    <source>
        <dbReference type="PROSITE" id="PS51109"/>
    </source>
</evidence>
<dbReference type="Gene3D" id="2.20.230.10">
    <property type="entry name" value="Resuscitation-promoting factor rpfb"/>
    <property type="match status" value="1"/>
</dbReference>
<evidence type="ECO:0000313" key="7">
    <source>
        <dbReference type="EMBL" id="SJN24009.1"/>
    </source>
</evidence>
<dbReference type="EMBL" id="FUKQ01000012">
    <property type="protein sequence ID" value="SJN24009.1"/>
    <property type="molecule type" value="Genomic_DNA"/>
</dbReference>
<evidence type="ECO:0000256" key="4">
    <source>
        <dbReference type="SAM" id="MobiDB-lite"/>
    </source>
</evidence>
<dbReference type="Pfam" id="PF03990">
    <property type="entry name" value="DUF348"/>
    <property type="match status" value="3"/>
</dbReference>
<sequence length="406" mass="42172">MKKKTIGIIAATTTLAAVAGTVGWQVADKEVLLAIDGTNQTVHTFGSTVNDALAKKGIMVGEHDTVVPSPNSAITDGTVVNIAYGRPLTITLDGKKTTVWTTASTVDAALSQLGITEAGTRLSVSRSAAVGREGLALTATTPKTISISEPGKPAVALETTANTVGDLLKERRITLGEGVTVTPDAKTALTDELKVVVTRTVTKTRTSTEAIKHETTTVDSEELAAGSRKVSVKGVDGERTKTLQVTVVNGKETATKVVSEKITKQPVTEKVLVGTKKAEAPKPTSTESTKPSPSQSKRSAAPTPKTTSTPKATEAKSSSSSGAGLNLARADMWDRIAQCESTGNWSINTGNGYYGGLQFDRGTWLANGGGAYAPTANLASRAEQITIANKVYAQRGLQPWGCAHAA</sequence>
<feature type="chain" id="PRO_5039406150" evidence="5">
    <location>
        <begin position="20"/>
        <end position="406"/>
    </location>
</feature>
<dbReference type="RefSeq" id="WP_218668444.1">
    <property type="nucleotide sequence ID" value="NZ_FUKQ01000012.1"/>
</dbReference>